<protein>
    <recommendedName>
        <fullName evidence="6">Radical SAM core domain-containing protein</fullName>
    </recommendedName>
</protein>
<dbReference type="InterPro" id="IPR013785">
    <property type="entry name" value="Aldolase_TIM"/>
</dbReference>
<dbReference type="CDD" id="cd01335">
    <property type="entry name" value="Radical_SAM"/>
    <property type="match status" value="1"/>
</dbReference>
<dbReference type="SUPFAM" id="SSF102114">
    <property type="entry name" value="Radical SAM enzymes"/>
    <property type="match status" value="1"/>
</dbReference>
<comment type="cofactor">
    <cofactor evidence="1">
        <name>[4Fe-4S] cluster</name>
        <dbReference type="ChEBI" id="CHEBI:49883"/>
    </cofactor>
</comment>
<dbReference type="OrthoDB" id="9782387at2"/>
<reference evidence="7 8" key="1">
    <citation type="submission" date="2017-03" db="EMBL/GenBank/DDBJ databases">
        <authorList>
            <person name="Afonso C.L."/>
            <person name="Miller P.J."/>
            <person name="Scott M.A."/>
            <person name="Spackman E."/>
            <person name="Goraichik I."/>
            <person name="Dimitrov K.M."/>
            <person name="Suarez D.L."/>
            <person name="Swayne D.E."/>
        </authorList>
    </citation>
    <scope>NUCLEOTIDE SEQUENCE [LARGE SCALE GENOMIC DNA]</scope>
    <source>
        <strain evidence="7">PRJEB14757</strain>
    </source>
</reference>
<dbReference type="GO" id="GO:0051536">
    <property type="term" value="F:iron-sulfur cluster binding"/>
    <property type="evidence" value="ECO:0007669"/>
    <property type="project" value="UniProtKB-KW"/>
</dbReference>
<name>A0A1W1HFJ2_9BACT</name>
<organism evidence="7 8">
    <name type="scientific">Desulfamplus magnetovallimortis</name>
    <dbReference type="NCBI Taxonomy" id="1246637"/>
    <lineage>
        <taxon>Bacteria</taxon>
        <taxon>Pseudomonadati</taxon>
        <taxon>Thermodesulfobacteriota</taxon>
        <taxon>Desulfobacteria</taxon>
        <taxon>Desulfobacterales</taxon>
        <taxon>Desulfobacteraceae</taxon>
        <taxon>Desulfamplus</taxon>
    </lineage>
</organism>
<gene>
    <name evidence="7" type="ORF">MTBBW1_2820002</name>
</gene>
<keyword evidence="2" id="KW-0949">S-adenosyl-L-methionine</keyword>
<keyword evidence="3" id="KW-0479">Metal-binding</keyword>
<accession>A0A1W1HFJ2</accession>
<evidence type="ECO:0000256" key="5">
    <source>
        <dbReference type="ARBA" id="ARBA00023014"/>
    </source>
</evidence>
<evidence type="ECO:0000256" key="4">
    <source>
        <dbReference type="ARBA" id="ARBA00023004"/>
    </source>
</evidence>
<keyword evidence="5" id="KW-0411">Iron-sulfur</keyword>
<dbReference type="Pfam" id="PF04055">
    <property type="entry name" value="Radical_SAM"/>
    <property type="match status" value="1"/>
</dbReference>
<proteinExistence type="predicted"/>
<dbReference type="GO" id="GO:0003824">
    <property type="term" value="F:catalytic activity"/>
    <property type="evidence" value="ECO:0007669"/>
    <property type="project" value="InterPro"/>
</dbReference>
<dbReference type="AlphaFoldDB" id="A0A1W1HFJ2"/>
<dbReference type="EMBL" id="FWEV01000204">
    <property type="protein sequence ID" value="SLM31193.1"/>
    <property type="molecule type" value="Genomic_DNA"/>
</dbReference>
<dbReference type="Gene3D" id="3.20.20.70">
    <property type="entry name" value="Aldolase class I"/>
    <property type="match status" value="1"/>
</dbReference>
<evidence type="ECO:0000256" key="3">
    <source>
        <dbReference type="ARBA" id="ARBA00022723"/>
    </source>
</evidence>
<dbReference type="PANTHER" id="PTHR11228:SF7">
    <property type="entry name" value="PQQA PEPTIDE CYCLASE"/>
    <property type="match status" value="1"/>
</dbReference>
<evidence type="ECO:0000256" key="1">
    <source>
        <dbReference type="ARBA" id="ARBA00001966"/>
    </source>
</evidence>
<keyword evidence="8" id="KW-1185">Reference proteome</keyword>
<dbReference type="Proteomes" id="UP000191931">
    <property type="component" value="Unassembled WGS sequence"/>
</dbReference>
<dbReference type="STRING" id="1246637.MTBBW1_2820002"/>
<dbReference type="InterPro" id="IPR007197">
    <property type="entry name" value="rSAM"/>
</dbReference>
<feature type="domain" description="Radical SAM core" evidence="6">
    <location>
        <begin position="34"/>
        <end position="233"/>
    </location>
</feature>
<evidence type="ECO:0000313" key="8">
    <source>
        <dbReference type="Proteomes" id="UP000191931"/>
    </source>
</evidence>
<dbReference type="SFLD" id="SFLDS00029">
    <property type="entry name" value="Radical_SAM"/>
    <property type="match status" value="1"/>
</dbReference>
<dbReference type="PROSITE" id="PS51918">
    <property type="entry name" value="RADICAL_SAM"/>
    <property type="match status" value="1"/>
</dbReference>
<keyword evidence="4" id="KW-0408">Iron</keyword>
<dbReference type="InterPro" id="IPR058240">
    <property type="entry name" value="rSAM_sf"/>
</dbReference>
<evidence type="ECO:0000256" key="2">
    <source>
        <dbReference type="ARBA" id="ARBA00022691"/>
    </source>
</evidence>
<dbReference type="PANTHER" id="PTHR11228">
    <property type="entry name" value="RADICAL SAM DOMAIN PROTEIN"/>
    <property type="match status" value="1"/>
</dbReference>
<evidence type="ECO:0000259" key="6">
    <source>
        <dbReference type="PROSITE" id="PS51918"/>
    </source>
</evidence>
<evidence type="ECO:0000313" key="7">
    <source>
        <dbReference type="EMBL" id="SLM31193.1"/>
    </source>
</evidence>
<dbReference type="GO" id="GO:0046872">
    <property type="term" value="F:metal ion binding"/>
    <property type="evidence" value="ECO:0007669"/>
    <property type="project" value="UniProtKB-KW"/>
</dbReference>
<dbReference type="InterPro" id="IPR050377">
    <property type="entry name" value="Radical_SAM_PqqE_MftC-like"/>
</dbReference>
<sequence length="306" mass="34323">MNEMRSAHLPFGDWCYFPRKSLNIVKLAHNPNASWKPVHISIALTSRCEKNCDFCYADSGKDGETLWKLENVVKMVESCDKNGVFAVTLGGGEPTLWNDPTAKADFYDLLNELSSFGCDLSFTTSAVPTVDWARIPHTVIPRISLHHHRELGFIKNEINKAAECRGTIPAVNLLVRKGEIPDLLIAAEKLVKAGVTDFLLLPLRPMGRASGLVSTFIPTEDELHQLVKFFPAPNVKLSSCYRLKNQKDTFLGCGAADWFVSIDEKLCIKSCSFIKTGRVLSHFEYREILEALPFLKRLKCHSKNPE</sequence>